<protein>
    <recommendedName>
        <fullName evidence="5">Exonuclease domain-containing protein</fullName>
    </recommendedName>
</protein>
<dbReference type="InterPro" id="IPR022894">
    <property type="entry name" value="Oligoribonuclease"/>
</dbReference>
<dbReference type="NCBIfam" id="NF003765">
    <property type="entry name" value="PRK05359.1"/>
    <property type="match status" value="1"/>
</dbReference>
<dbReference type="InterPro" id="IPR013520">
    <property type="entry name" value="Ribonucl_H"/>
</dbReference>
<dbReference type="InterPro" id="IPR012337">
    <property type="entry name" value="RNaseH-like_sf"/>
</dbReference>
<dbReference type="FunFam" id="3.30.420.10:FF:000003">
    <property type="entry name" value="Oligoribonuclease"/>
    <property type="match status" value="1"/>
</dbReference>
<dbReference type="AlphaFoldDB" id="X1PRB7"/>
<evidence type="ECO:0000256" key="1">
    <source>
        <dbReference type="ARBA" id="ARBA00009921"/>
    </source>
</evidence>
<dbReference type="InterPro" id="IPR036397">
    <property type="entry name" value="RNaseH_sf"/>
</dbReference>
<comment type="similarity">
    <text evidence="1">Belongs to the oligoribonuclease family.</text>
</comment>
<comment type="caution">
    <text evidence="6">The sequence shown here is derived from an EMBL/GenBank/DDBJ whole genome shotgun (WGS) entry which is preliminary data.</text>
</comment>
<dbReference type="GO" id="GO:0003676">
    <property type="term" value="F:nucleic acid binding"/>
    <property type="evidence" value="ECO:0007669"/>
    <property type="project" value="InterPro"/>
</dbReference>
<keyword evidence="3" id="KW-0378">Hydrolase</keyword>
<dbReference type="GO" id="GO:0000175">
    <property type="term" value="F:3'-5'-RNA exonuclease activity"/>
    <property type="evidence" value="ECO:0007669"/>
    <property type="project" value="InterPro"/>
</dbReference>
<dbReference type="EMBL" id="BARV01033106">
    <property type="protein sequence ID" value="GAI41615.1"/>
    <property type="molecule type" value="Genomic_DNA"/>
</dbReference>
<dbReference type="SMART" id="SM00479">
    <property type="entry name" value="EXOIII"/>
    <property type="match status" value="1"/>
</dbReference>
<proteinExistence type="inferred from homology"/>
<dbReference type="PANTHER" id="PTHR11046">
    <property type="entry name" value="OLIGORIBONUCLEASE, MITOCHONDRIAL"/>
    <property type="match status" value="1"/>
</dbReference>
<evidence type="ECO:0000259" key="5">
    <source>
        <dbReference type="SMART" id="SM00479"/>
    </source>
</evidence>
<evidence type="ECO:0000313" key="6">
    <source>
        <dbReference type="EMBL" id="GAI41615.1"/>
    </source>
</evidence>
<dbReference type="CDD" id="cd06135">
    <property type="entry name" value="Orn"/>
    <property type="match status" value="1"/>
</dbReference>
<feature type="domain" description="Exonuclease" evidence="5">
    <location>
        <begin position="18"/>
        <end position="191"/>
    </location>
</feature>
<evidence type="ECO:0000256" key="4">
    <source>
        <dbReference type="ARBA" id="ARBA00022839"/>
    </source>
</evidence>
<dbReference type="SUPFAM" id="SSF53098">
    <property type="entry name" value="Ribonuclease H-like"/>
    <property type="match status" value="1"/>
</dbReference>
<name>X1PRB7_9ZZZZ</name>
<evidence type="ECO:0000256" key="2">
    <source>
        <dbReference type="ARBA" id="ARBA00022722"/>
    </source>
</evidence>
<gene>
    <name evidence="6" type="ORF">S06H3_52099</name>
</gene>
<dbReference type="PANTHER" id="PTHR11046:SF0">
    <property type="entry name" value="OLIGORIBONUCLEASE, MITOCHONDRIAL"/>
    <property type="match status" value="1"/>
</dbReference>
<dbReference type="Gene3D" id="3.30.420.10">
    <property type="entry name" value="Ribonuclease H-like superfamily/Ribonuclease H"/>
    <property type="match status" value="1"/>
</dbReference>
<dbReference type="HAMAP" id="MF_00045">
    <property type="entry name" value="Oligoribonuclease"/>
    <property type="match status" value="1"/>
</dbReference>
<accession>X1PRB7</accession>
<keyword evidence="2" id="KW-0540">Nuclease</keyword>
<sequence length="198" mass="23231">MNKKQQHREDQQSIKQHRLIWLDLEMTGLDTDSDSIIEMATIITDSDLNELAEGPVFAIRHPEKVLQAMDGWNTEHHRASGLWQRVIDSQTDMRQAEQGTLEFLAQWTETGCSPLCGNSICQDRRFMHRQMPELEQWFHYRNLDVSSLKELAARWSPEILEGLVKQNRHEALSDIRESIEELQHYRRFMGDFGGKRDL</sequence>
<keyword evidence="4" id="KW-0269">Exonuclease</keyword>
<evidence type="ECO:0000256" key="3">
    <source>
        <dbReference type="ARBA" id="ARBA00022801"/>
    </source>
</evidence>
<dbReference type="Pfam" id="PF00929">
    <property type="entry name" value="RNase_T"/>
    <property type="match status" value="1"/>
</dbReference>
<reference evidence="6" key="1">
    <citation type="journal article" date="2014" name="Front. Microbiol.">
        <title>High frequency of phylogenetically diverse reductive dehalogenase-homologous genes in deep subseafloor sedimentary metagenomes.</title>
        <authorList>
            <person name="Kawai M."/>
            <person name="Futagami T."/>
            <person name="Toyoda A."/>
            <person name="Takaki Y."/>
            <person name="Nishi S."/>
            <person name="Hori S."/>
            <person name="Arai W."/>
            <person name="Tsubouchi T."/>
            <person name="Morono Y."/>
            <person name="Uchiyama I."/>
            <person name="Ito T."/>
            <person name="Fujiyama A."/>
            <person name="Inagaki F."/>
            <person name="Takami H."/>
        </authorList>
    </citation>
    <scope>NUCLEOTIDE SEQUENCE</scope>
    <source>
        <strain evidence="6">Expedition CK06-06</strain>
    </source>
</reference>
<organism evidence="6">
    <name type="scientific">marine sediment metagenome</name>
    <dbReference type="NCBI Taxonomy" id="412755"/>
    <lineage>
        <taxon>unclassified sequences</taxon>
        <taxon>metagenomes</taxon>
        <taxon>ecological metagenomes</taxon>
    </lineage>
</organism>